<dbReference type="Proteomes" id="UP001245184">
    <property type="component" value="Unassembled WGS sequence"/>
</dbReference>
<protein>
    <submittedName>
        <fullName evidence="1">Curli biogenesis system outer membrane secretion channel CsgG</fullName>
    </submittedName>
</protein>
<dbReference type="SUPFAM" id="SSF48452">
    <property type="entry name" value="TPR-like"/>
    <property type="match status" value="1"/>
</dbReference>
<organism evidence="1 2">
    <name type="scientific">Paraburkholderia graminis</name>
    <dbReference type="NCBI Taxonomy" id="60548"/>
    <lineage>
        <taxon>Bacteria</taxon>
        <taxon>Pseudomonadati</taxon>
        <taxon>Pseudomonadota</taxon>
        <taxon>Betaproteobacteria</taxon>
        <taxon>Burkholderiales</taxon>
        <taxon>Burkholderiaceae</taxon>
        <taxon>Paraburkholderia</taxon>
    </lineage>
</organism>
<sequence>MHVRFADCRQARRNKITSTMRSNRIAFATRLANLFDATSHAARRRRAIMLATPLLLSACAAPVTMVPMQFAARTDAGHYRRVAVLPFGGDGGEEATKDFESMLASVRYEQRPYFTVVDRLTLQNVLAEMKLRQSALGDPRSTVKVGRLIGADALYSGSAFVLPVAYSYSSENRVVCPKNGDCATVQVPCTTKTAGFKLIPRLVDVSQGKVVYSETKTGSASSYWCADRGDEVSGALLLNQAVNNAFQQVREDVAPYQRNVYVNYKKDKDGIDPKSVEAFEGALDFAKSGRFDRACAIWAQLAPANPASIALPYNLAVCDEASGRLESALSRYQRIDTSLTKPDGDVNAALARVRESIAQRDRLANETKGARHGS</sequence>
<dbReference type="EMBL" id="JAVIZN010000003">
    <property type="protein sequence ID" value="MDR6208053.1"/>
    <property type="molecule type" value="Genomic_DNA"/>
</dbReference>
<comment type="caution">
    <text evidence="1">The sequence shown here is derived from an EMBL/GenBank/DDBJ whole genome shotgun (WGS) entry which is preliminary data.</text>
</comment>
<evidence type="ECO:0000313" key="1">
    <source>
        <dbReference type="EMBL" id="MDR6208053.1"/>
    </source>
</evidence>
<dbReference type="InterPro" id="IPR011990">
    <property type="entry name" value="TPR-like_helical_dom_sf"/>
</dbReference>
<dbReference type="InterPro" id="IPR005534">
    <property type="entry name" value="Curli_assmbl/transp-comp_CsgG"/>
</dbReference>
<dbReference type="AlphaFoldDB" id="A0ABD5CSN6"/>
<dbReference type="Gene3D" id="3.40.50.10610">
    <property type="entry name" value="ABC-type transport auxiliary lipoprotein component"/>
    <property type="match status" value="1"/>
</dbReference>
<gene>
    <name evidence="1" type="ORF">QF025_006854</name>
</gene>
<proteinExistence type="predicted"/>
<accession>A0ABD5CSN6</accession>
<evidence type="ECO:0000313" key="2">
    <source>
        <dbReference type="Proteomes" id="UP001245184"/>
    </source>
</evidence>
<reference evidence="1 2" key="1">
    <citation type="submission" date="2023-08" db="EMBL/GenBank/DDBJ databases">
        <title>Genome sequencing of plant associated microbes to promote plant fitness in Sorghum bicolor and Oryza sativa.</title>
        <authorList>
            <person name="Coleman-Derr D."/>
        </authorList>
    </citation>
    <scope>NUCLEOTIDE SEQUENCE [LARGE SCALE GENOMIC DNA]</scope>
    <source>
        <strain evidence="1 2">SLBN-33</strain>
    </source>
</reference>
<dbReference type="Pfam" id="PF03783">
    <property type="entry name" value="CsgG"/>
    <property type="match status" value="1"/>
</dbReference>
<name>A0ABD5CSN6_9BURK</name>
<dbReference type="Gene3D" id="1.25.40.10">
    <property type="entry name" value="Tetratricopeptide repeat domain"/>
    <property type="match status" value="1"/>
</dbReference>